<comment type="similarity">
    <text evidence="1">Belongs to the short-chain dehydrogenases/reductases (SDR) family.</text>
</comment>
<dbReference type="PRINTS" id="PR00081">
    <property type="entry name" value="GDHRDH"/>
</dbReference>
<dbReference type="RefSeq" id="WP_028094538.1">
    <property type="nucleotide sequence ID" value="NZ_BNAP01000018.1"/>
</dbReference>
<dbReference type="PRINTS" id="PR00080">
    <property type="entry name" value="SDRFAMILY"/>
</dbReference>
<reference evidence="3" key="1">
    <citation type="journal article" date="2014" name="Int. J. Syst. Evol. Microbiol.">
        <title>Complete genome sequence of Corynebacterium casei LMG S-19264T (=DSM 44701T), isolated from a smear-ripened cheese.</title>
        <authorList>
            <consortium name="US DOE Joint Genome Institute (JGI-PGF)"/>
            <person name="Walter F."/>
            <person name="Albersmeier A."/>
            <person name="Kalinowski J."/>
            <person name="Ruckert C."/>
        </authorList>
    </citation>
    <scope>NUCLEOTIDE SEQUENCE</scope>
    <source>
        <strain evidence="3">CGMCC 1.7081</strain>
    </source>
</reference>
<dbReference type="CDD" id="cd05233">
    <property type="entry name" value="SDR_c"/>
    <property type="match status" value="1"/>
</dbReference>
<dbReference type="EMBL" id="BNAP01000018">
    <property type="protein sequence ID" value="GHG97319.1"/>
    <property type="molecule type" value="Genomic_DNA"/>
</dbReference>
<evidence type="ECO:0000256" key="2">
    <source>
        <dbReference type="ARBA" id="ARBA00023002"/>
    </source>
</evidence>
<dbReference type="PANTHER" id="PTHR24321">
    <property type="entry name" value="DEHYDROGENASES, SHORT CHAIN"/>
    <property type="match status" value="1"/>
</dbReference>
<dbReference type="SUPFAM" id="SSF51735">
    <property type="entry name" value="NAD(P)-binding Rossmann-fold domains"/>
    <property type="match status" value="1"/>
</dbReference>
<dbReference type="InterPro" id="IPR002347">
    <property type="entry name" value="SDR_fam"/>
</dbReference>
<dbReference type="InterPro" id="IPR036291">
    <property type="entry name" value="NAD(P)-bd_dom_sf"/>
</dbReference>
<dbReference type="GO" id="GO:0016491">
    <property type="term" value="F:oxidoreductase activity"/>
    <property type="evidence" value="ECO:0007669"/>
    <property type="project" value="UniProtKB-KW"/>
</dbReference>
<keyword evidence="2" id="KW-0560">Oxidoreductase</keyword>
<name>A0A8J3MFW9_9RHOB</name>
<evidence type="ECO:0000313" key="3">
    <source>
        <dbReference type="EMBL" id="GHG97319.1"/>
    </source>
</evidence>
<accession>A0A8J3MFW9</accession>
<dbReference type="PANTHER" id="PTHR24321:SF8">
    <property type="entry name" value="ESTRADIOL 17-BETA-DEHYDROGENASE 8-RELATED"/>
    <property type="match status" value="1"/>
</dbReference>
<comment type="caution">
    <text evidence="3">The sequence shown here is derived from an EMBL/GenBank/DDBJ whole genome shotgun (WGS) entry which is preliminary data.</text>
</comment>
<dbReference type="Pfam" id="PF13561">
    <property type="entry name" value="adh_short_C2"/>
    <property type="match status" value="1"/>
</dbReference>
<keyword evidence="4" id="KW-1185">Reference proteome</keyword>
<dbReference type="InterPro" id="IPR020904">
    <property type="entry name" value="Sc_DH/Rdtase_CS"/>
</dbReference>
<dbReference type="AlphaFoldDB" id="A0A8J3MFW9"/>
<organism evidence="3 4">
    <name type="scientific">Pseudodonghicola xiamenensis</name>
    <dbReference type="NCBI Taxonomy" id="337702"/>
    <lineage>
        <taxon>Bacteria</taxon>
        <taxon>Pseudomonadati</taxon>
        <taxon>Pseudomonadota</taxon>
        <taxon>Alphaproteobacteria</taxon>
        <taxon>Rhodobacterales</taxon>
        <taxon>Paracoccaceae</taxon>
        <taxon>Pseudodonghicola</taxon>
    </lineage>
</organism>
<proteinExistence type="inferred from homology"/>
<dbReference type="Proteomes" id="UP000611500">
    <property type="component" value="Unassembled WGS sequence"/>
</dbReference>
<reference evidence="3" key="2">
    <citation type="submission" date="2020-09" db="EMBL/GenBank/DDBJ databases">
        <authorList>
            <person name="Sun Q."/>
            <person name="Zhou Y."/>
        </authorList>
    </citation>
    <scope>NUCLEOTIDE SEQUENCE</scope>
    <source>
        <strain evidence="3">CGMCC 1.7081</strain>
    </source>
</reference>
<sequence length="239" mass="24452">MTGAGAGIGRSIALHYAKAGAQVVVADLNDDAGAETVRLITEAGGVAQFQHTDVASAKDTDSLVAKALSTYGKLDIACNNAGVAPPATPLAEIDDGLWRRIMSINLDGVFYGIRAHIPALVQNGGGVIVNVASILGQVGFPGMAPYVATKHAVVGLTKQVAVDYADKGVGAIAVGPAFIKTGMEDNLDPASRADLDTAHPVGRMGEPEEVGSVVAMVSAPNWTFVNGAYLPIDGGYLTR</sequence>
<dbReference type="Gene3D" id="3.40.50.720">
    <property type="entry name" value="NAD(P)-binding Rossmann-like Domain"/>
    <property type="match status" value="1"/>
</dbReference>
<gene>
    <name evidence="3" type="ORF">GCM10010961_32110</name>
</gene>
<protein>
    <submittedName>
        <fullName evidence="3">Short chain dehydrogenase</fullName>
    </submittedName>
</protein>
<dbReference type="PROSITE" id="PS00061">
    <property type="entry name" value="ADH_SHORT"/>
    <property type="match status" value="1"/>
</dbReference>
<dbReference type="FunFam" id="3.40.50.720:FF:000084">
    <property type="entry name" value="Short-chain dehydrogenase reductase"/>
    <property type="match status" value="1"/>
</dbReference>
<evidence type="ECO:0000313" key="4">
    <source>
        <dbReference type="Proteomes" id="UP000611500"/>
    </source>
</evidence>
<evidence type="ECO:0000256" key="1">
    <source>
        <dbReference type="ARBA" id="ARBA00006484"/>
    </source>
</evidence>